<dbReference type="Gene3D" id="3.50.50.60">
    <property type="entry name" value="FAD/NAD(P)-binding domain"/>
    <property type="match status" value="1"/>
</dbReference>
<reference evidence="8" key="1">
    <citation type="submission" date="2018-08" db="EMBL/GenBank/DDBJ databases">
        <title>Murine metabolic-syndrome-specific gut microbial biobank.</title>
        <authorList>
            <person name="Liu C."/>
        </authorList>
    </citation>
    <scope>NUCLEOTIDE SEQUENCE [LARGE SCALE GENOMIC DNA]</scope>
    <source>
        <strain evidence="8">Z82</strain>
    </source>
</reference>
<evidence type="ECO:0000256" key="2">
    <source>
        <dbReference type="ARBA" id="ARBA00001974"/>
    </source>
</evidence>
<dbReference type="Pfam" id="PF04205">
    <property type="entry name" value="FMN_bind"/>
    <property type="match status" value="2"/>
</dbReference>
<evidence type="ECO:0000256" key="4">
    <source>
        <dbReference type="ARBA" id="ARBA00022827"/>
    </source>
</evidence>
<dbReference type="Gene3D" id="3.90.700.10">
    <property type="entry name" value="Succinate dehydrogenase/fumarate reductase flavoprotein, catalytic domain"/>
    <property type="match status" value="1"/>
</dbReference>
<proteinExistence type="predicted"/>
<dbReference type="SUPFAM" id="SSF56425">
    <property type="entry name" value="Succinate dehydrogenase/fumarate reductase flavoprotein, catalytic domain"/>
    <property type="match status" value="1"/>
</dbReference>
<feature type="region of interest" description="Disordered" evidence="6">
    <location>
        <begin position="1"/>
        <end position="37"/>
    </location>
</feature>
<dbReference type="GO" id="GO:0010181">
    <property type="term" value="F:FMN binding"/>
    <property type="evidence" value="ECO:0007669"/>
    <property type="project" value="InterPro"/>
</dbReference>
<evidence type="ECO:0000256" key="6">
    <source>
        <dbReference type="SAM" id="MobiDB-lite"/>
    </source>
</evidence>
<dbReference type="InterPro" id="IPR036188">
    <property type="entry name" value="FAD/NAD-bd_sf"/>
</dbReference>
<keyword evidence="5" id="KW-0560">Oxidoreductase</keyword>
<gene>
    <name evidence="8" type="ORF">D1639_03945</name>
</gene>
<dbReference type="Pfam" id="PF00890">
    <property type="entry name" value="FAD_binding_2"/>
    <property type="match status" value="1"/>
</dbReference>
<keyword evidence="4" id="KW-0274">FAD</keyword>
<evidence type="ECO:0000313" key="8">
    <source>
        <dbReference type="EMBL" id="NBI34196.1"/>
    </source>
</evidence>
<dbReference type="InterPro" id="IPR027477">
    <property type="entry name" value="Succ_DH/fumarate_Rdtase_cat_sf"/>
</dbReference>
<comment type="cofactor">
    <cofactor evidence="2">
        <name>FAD</name>
        <dbReference type="ChEBI" id="CHEBI:57692"/>
    </cofactor>
</comment>
<dbReference type="GO" id="GO:0008202">
    <property type="term" value="P:steroid metabolic process"/>
    <property type="evidence" value="ECO:0007669"/>
    <property type="project" value="UniProtKB-ARBA"/>
</dbReference>
<dbReference type="GO" id="GO:0016020">
    <property type="term" value="C:membrane"/>
    <property type="evidence" value="ECO:0007669"/>
    <property type="project" value="InterPro"/>
</dbReference>
<feature type="region of interest" description="Disordered" evidence="6">
    <location>
        <begin position="63"/>
        <end position="89"/>
    </location>
</feature>
<protein>
    <submittedName>
        <fullName evidence="8">FAD-binding protein</fullName>
    </submittedName>
</protein>
<dbReference type="InterPro" id="IPR003953">
    <property type="entry name" value="FAD-dep_OxRdtase_2_FAD-bd"/>
</dbReference>
<organism evidence="8">
    <name type="scientific">Muribaculaceae bacterium Z82</name>
    <dbReference type="NCBI Taxonomy" id="2304548"/>
    <lineage>
        <taxon>Bacteria</taxon>
        <taxon>Pseudomonadati</taxon>
        <taxon>Bacteroidota</taxon>
        <taxon>Bacteroidia</taxon>
        <taxon>Bacteroidales</taxon>
        <taxon>Muribaculaceae</taxon>
    </lineage>
</organism>
<dbReference type="AlphaFoldDB" id="A0A7C9JDE1"/>
<feature type="domain" description="FMN-binding" evidence="7">
    <location>
        <begin position="98"/>
        <end position="174"/>
    </location>
</feature>
<name>A0A7C9JDE1_9BACT</name>
<comment type="caution">
    <text evidence="8">The sequence shown here is derived from an EMBL/GenBank/DDBJ whole genome shotgun (WGS) entry which is preliminary data.</text>
</comment>
<dbReference type="InterPro" id="IPR007329">
    <property type="entry name" value="FMN-bd"/>
</dbReference>
<dbReference type="SUPFAM" id="SSF51905">
    <property type="entry name" value="FAD/NAD(P)-binding domain"/>
    <property type="match status" value="1"/>
</dbReference>
<evidence type="ECO:0000259" key="7">
    <source>
        <dbReference type="SMART" id="SM00900"/>
    </source>
</evidence>
<dbReference type="InterPro" id="IPR006311">
    <property type="entry name" value="TAT_signal"/>
</dbReference>
<comment type="cofactor">
    <cofactor evidence="1">
        <name>FMN</name>
        <dbReference type="ChEBI" id="CHEBI:58210"/>
    </cofactor>
</comment>
<dbReference type="Gene3D" id="3.90.1010.20">
    <property type="match status" value="2"/>
</dbReference>
<accession>A0A7C9JDE1</accession>
<dbReference type="InterPro" id="IPR050315">
    <property type="entry name" value="FAD-oxidoreductase_2"/>
</dbReference>
<dbReference type="SMART" id="SM00900">
    <property type="entry name" value="FMN_bind"/>
    <property type="match status" value="2"/>
</dbReference>
<dbReference type="EMBL" id="QWKH01000017">
    <property type="protein sequence ID" value="NBI34196.1"/>
    <property type="molecule type" value="Genomic_DNA"/>
</dbReference>
<feature type="domain" description="FMN-binding" evidence="7">
    <location>
        <begin position="197"/>
        <end position="277"/>
    </location>
</feature>
<sequence length="872" mass="93714">MAAAAEDGCDAKLPEGLPAEERAVHEERKGAAMKDSSLSRRSFIMGGSLLGLGAAAGLAGCATPKKDGDEPSASAEEPGADASAGGRGVVKADSTQAGYADDVTVSLTVDTDTGKVTEVSVEGPMETPNKGGRAIRVMQQAMLDAQSVDVDCVAGATITASAVLSAAKEAYGKAMIGEGLRQRKMKPGTYTASAKSGFWRIIDLPVTVTVNEDAILNIKTPEDRFEHGETEVVMQSVIDRFFPRVIANQSINVDTVSGATQSCLGVRNAMRKALEQAFEAAGEPACAEAKFEEPVDLKVEAGQVEEIEADVLVVGLGNGGVFAMRSALEEFQNRTAGSLGNLAKIVGIDRAGRIGGKSSMTHESFMVNPTRYAEVFNGGTPYADTEDVLAAYMDYCTQDGKMVGKAECIESYIRNSGDTVDWLFSHGWHYGTTPATKEKAPYGAPNSCNFNNLNSSRLDPGTYEDRRKMVVGWLESMVNEVVSQGGRVLLETEGYEIMTEGGAVTGVKARNLVTGKEYVIHAKSVIMNTGGFSHNYEMMNELLDEQWRGFYKCIGFSQDTGAMIQAARNVGANLFNAGMPIAMHFGTDHWLEMFDDFKPLEKLQYRTGRYNVQTMNNIPMGVAGDATCIAVGGKTSKRFMDEKNHTNFAAGTQDEPFTHYKGGAVYYMIASKDVLDVIMNEGFNTTSFDGYNSQGTIVKETPIPALYEALDQAIVEEMAFKADTIADLAKQCGLDEKVLVETVDSYNAMCDAGEDTEFGKAPEFLKKLVTGPFYAIKIHQATFGTIGALEVDKDWTVIDTNGDQIRGLYAIGLDSMGVIHCPNRTYNGFGGTAQGWLHTGGRMAGKNAVAYVDETYGLSFAPYKLGDVEDGF</sequence>
<keyword evidence="3" id="KW-0285">Flavoprotein</keyword>
<dbReference type="PROSITE" id="PS51318">
    <property type="entry name" value="TAT"/>
    <property type="match status" value="1"/>
</dbReference>
<feature type="compositionally biased region" description="Basic and acidic residues" evidence="6">
    <location>
        <begin position="9"/>
        <end position="32"/>
    </location>
</feature>
<evidence type="ECO:0000256" key="5">
    <source>
        <dbReference type="ARBA" id="ARBA00023002"/>
    </source>
</evidence>
<dbReference type="GO" id="GO:0016491">
    <property type="term" value="F:oxidoreductase activity"/>
    <property type="evidence" value="ECO:0007669"/>
    <property type="project" value="UniProtKB-KW"/>
</dbReference>
<evidence type="ECO:0000256" key="1">
    <source>
        <dbReference type="ARBA" id="ARBA00001917"/>
    </source>
</evidence>
<dbReference type="PANTHER" id="PTHR43400:SF10">
    <property type="entry name" value="3-OXOSTEROID 1-DEHYDROGENASE"/>
    <property type="match status" value="1"/>
</dbReference>
<dbReference type="PANTHER" id="PTHR43400">
    <property type="entry name" value="FUMARATE REDUCTASE"/>
    <property type="match status" value="1"/>
</dbReference>
<evidence type="ECO:0000256" key="3">
    <source>
        <dbReference type="ARBA" id="ARBA00022630"/>
    </source>
</evidence>